<reference evidence="1 2" key="2">
    <citation type="submission" date="2018-11" db="EMBL/GenBank/DDBJ databases">
        <authorList>
            <consortium name="Pathogen Informatics"/>
        </authorList>
    </citation>
    <scope>NUCLEOTIDE SEQUENCE [LARGE SCALE GENOMIC DNA]</scope>
</reference>
<protein>
    <submittedName>
        <fullName evidence="3">F-box domain-containing protein</fullName>
    </submittedName>
</protein>
<dbReference type="WBParaSite" id="TASK_0000704901-mRNA-1">
    <property type="protein sequence ID" value="TASK_0000704901-mRNA-1"/>
    <property type="gene ID" value="TASK_0000704901"/>
</dbReference>
<name>A0A0R3W9D4_TAEAS</name>
<gene>
    <name evidence="1" type="ORF">TASK_LOCUS7050</name>
</gene>
<accession>A0A0R3W9D4</accession>
<evidence type="ECO:0000313" key="1">
    <source>
        <dbReference type="EMBL" id="VDK37794.1"/>
    </source>
</evidence>
<dbReference type="EMBL" id="UYRS01018568">
    <property type="protein sequence ID" value="VDK37794.1"/>
    <property type="molecule type" value="Genomic_DNA"/>
</dbReference>
<dbReference type="Proteomes" id="UP000282613">
    <property type="component" value="Unassembled WGS sequence"/>
</dbReference>
<organism evidence="3">
    <name type="scientific">Taenia asiatica</name>
    <name type="common">Asian tapeworm</name>
    <dbReference type="NCBI Taxonomy" id="60517"/>
    <lineage>
        <taxon>Eukaryota</taxon>
        <taxon>Metazoa</taxon>
        <taxon>Spiralia</taxon>
        <taxon>Lophotrochozoa</taxon>
        <taxon>Platyhelminthes</taxon>
        <taxon>Cestoda</taxon>
        <taxon>Eucestoda</taxon>
        <taxon>Cyclophyllidea</taxon>
        <taxon>Taeniidae</taxon>
        <taxon>Taenia</taxon>
    </lineage>
</organism>
<evidence type="ECO:0000313" key="2">
    <source>
        <dbReference type="Proteomes" id="UP000282613"/>
    </source>
</evidence>
<keyword evidence="2" id="KW-1185">Reference proteome</keyword>
<reference evidence="3" key="1">
    <citation type="submission" date="2017-02" db="UniProtKB">
        <authorList>
            <consortium name="WormBaseParasite"/>
        </authorList>
    </citation>
    <scope>IDENTIFICATION</scope>
</reference>
<evidence type="ECO:0000313" key="3">
    <source>
        <dbReference type="WBParaSite" id="TASK_0000704901-mRNA-1"/>
    </source>
</evidence>
<sequence length="246" mass="28050">MLERLPAFVRIGICEQLDGADIVNVCEVMPNMKSVLKCPTVKDILRYYTRHMELVDAPLGRMLQCTFAVTDGGEAESVSETESEVEMLCKKCQPCTKYVDQQPPTSNGALSYLMFCMCIDSRDFTILSGNVLNHWPNAREKRLQECTTAYEARSDDHDLDEEESIDRFRFVMYEMESVPQRHSRRRLPHELERLIAIIARIASDATHRPPLLLVLDAQTKETGRTMAVCDHFECLETSLCKLNVGP</sequence>
<proteinExistence type="predicted"/>
<dbReference type="OrthoDB" id="6226546at2759"/>
<dbReference type="AlphaFoldDB" id="A0A0R3W9D4"/>